<sequence>MSYSSDEELLDYSDSEYAISWGFPSFRVFVCREDYQINCFGTAGKVLSRNRILPRTPGYVATEILNKFTHTTKGVWTLPAVLARWILIPVLQPFGRSIDDAGEWSVFIATSAKYPPAETKQKDVGVALPKGAPIATSTVVKDGLGNGVYRLDNYGETVKNKGDTILENYRSNQTRKKIFRRRQYLYGNALVERPKS</sequence>
<dbReference type="Proteomes" id="UP000094385">
    <property type="component" value="Unassembled WGS sequence"/>
</dbReference>
<protein>
    <submittedName>
        <fullName evidence="1">Uncharacterized protein</fullName>
    </submittedName>
</protein>
<evidence type="ECO:0000313" key="2">
    <source>
        <dbReference type="Proteomes" id="UP000094385"/>
    </source>
</evidence>
<reference evidence="1 2" key="1">
    <citation type="journal article" date="2016" name="Proc. Natl. Acad. Sci. U.S.A.">
        <title>Comparative genomics of biotechnologically important yeasts.</title>
        <authorList>
            <person name="Riley R."/>
            <person name="Haridas S."/>
            <person name="Wolfe K.H."/>
            <person name="Lopes M.R."/>
            <person name="Hittinger C.T."/>
            <person name="Goeker M."/>
            <person name="Salamov A.A."/>
            <person name="Wisecaver J.H."/>
            <person name="Long T.M."/>
            <person name="Calvey C.H."/>
            <person name="Aerts A.L."/>
            <person name="Barry K.W."/>
            <person name="Choi C."/>
            <person name="Clum A."/>
            <person name="Coughlan A.Y."/>
            <person name="Deshpande S."/>
            <person name="Douglass A.P."/>
            <person name="Hanson S.J."/>
            <person name="Klenk H.-P."/>
            <person name="LaButti K.M."/>
            <person name="Lapidus A."/>
            <person name="Lindquist E.A."/>
            <person name="Lipzen A.M."/>
            <person name="Meier-Kolthoff J.P."/>
            <person name="Ohm R.A."/>
            <person name="Otillar R.P."/>
            <person name="Pangilinan J.L."/>
            <person name="Peng Y."/>
            <person name="Rokas A."/>
            <person name="Rosa C.A."/>
            <person name="Scheuner C."/>
            <person name="Sibirny A.A."/>
            <person name="Slot J.C."/>
            <person name="Stielow J.B."/>
            <person name="Sun H."/>
            <person name="Kurtzman C.P."/>
            <person name="Blackwell M."/>
            <person name="Grigoriev I.V."/>
            <person name="Jeffries T.W."/>
        </authorList>
    </citation>
    <scope>NUCLEOTIDE SEQUENCE [LARGE SCALE GENOMIC DNA]</scope>
    <source>
        <strain evidence="1 2">NRRL Y-11557</strain>
    </source>
</reference>
<accession>A0A1E3PY42</accession>
<keyword evidence="2" id="KW-1185">Reference proteome</keyword>
<dbReference type="STRING" id="675824.A0A1E3PY42"/>
<dbReference type="EMBL" id="KV454301">
    <property type="protein sequence ID" value="ODQ70260.1"/>
    <property type="molecule type" value="Genomic_DNA"/>
</dbReference>
<dbReference type="OrthoDB" id="2898509at2759"/>
<organism evidence="1 2">
    <name type="scientific">Lipomyces starkeyi NRRL Y-11557</name>
    <dbReference type="NCBI Taxonomy" id="675824"/>
    <lineage>
        <taxon>Eukaryota</taxon>
        <taxon>Fungi</taxon>
        <taxon>Dikarya</taxon>
        <taxon>Ascomycota</taxon>
        <taxon>Saccharomycotina</taxon>
        <taxon>Lipomycetes</taxon>
        <taxon>Lipomycetales</taxon>
        <taxon>Lipomycetaceae</taxon>
        <taxon>Lipomyces</taxon>
    </lineage>
</organism>
<proteinExistence type="predicted"/>
<evidence type="ECO:0000313" key="1">
    <source>
        <dbReference type="EMBL" id="ODQ70260.1"/>
    </source>
</evidence>
<name>A0A1E3PY42_LIPST</name>
<dbReference type="AlphaFoldDB" id="A0A1E3PY42"/>
<gene>
    <name evidence="1" type="ORF">LIPSTDRAFT_30207</name>
</gene>